<protein>
    <recommendedName>
        <fullName evidence="3">Transmembrane protein</fullName>
    </recommendedName>
</protein>
<evidence type="ECO:0008006" key="3">
    <source>
        <dbReference type="Google" id="ProtNLM"/>
    </source>
</evidence>
<gene>
    <name evidence="2" type="ORF">MNBD_GAMMA06-3</name>
</gene>
<accession>A0A3B0XDJ9</accession>
<reference evidence="2" key="1">
    <citation type="submission" date="2018-06" db="EMBL/GenBank/DDBJ databases">
        <authorList>
            <person name="Zhirakovskaya E."/>
        </authorList>
    </citation>
    <scope>NUCLEOTIDE SEQUENCE</scope>
</reference>
<keyword evidence="1" id="KW-1133">Transmembrane helix</keyword>
<evidence type="ECO:0000256" key="1">
    <source>
        <dbReference type="SAM" id="Phobius"/>
    </source>
</evidence>
<feature type="transmembrane region" description="Helical" evidence="1">
    <location>
        <begin position="15"/>
        <end position="39"/>
    </location>
</feature>
<proteinExistence type="predicted"/>
<sequence>MTLEKKSDNISTVKVIYILLIVGTLVGFTGIIALIMAYVMKDGSSDWLQTHYRFQIRTYWISLLYIFIGFITLPIMLGYFILIFTFVWMIVRCTKGLKQLEDNMPVKNLESWFFT</sequence>
<dbReference type="AlphaFoldDB" id="A0A3B0XDJ9"/>
<keyword evidence="1" id="KW-0812">Transmembrane</keyword>
<keyword evidence="1" id="KW-0472">Membrane</keyword>
<organism evidence="2">
    <name type="scientific">hydrothermal vent metagenome</name>
    <dbReference type="NCBI Taxonomy" id="652676"/>
    <lineage>
        <taxon>unclassified sequences</taxon>
        <taxon>metagenomes</taxon>
        <taxon>ecological metagenomes</taxon>
    </lineage>
</organism>
<evidence type="ECO:0000313" key="2">
    <source>
        <dbReference type="EMBL" id="VAW54084.1"/>
    </source>
</evidence>
<feature type="transmembrane region" description="Helical" evidence="1">
    <location>
        <begin position="59"/>
        <end position="91"/>
    </location>
</feature>
<dbReference type="EMBL" id="UOFD01000071">
    <property type="protein sequence ID" value="VAW54084.1"/>
    <property type="molecule type" value="Genomic_DNA"/>
</dbReference>
<name>A0A3B0XDJ9_9ZZZZ</name>